<name>A0A346XSQ7_9ACTN</name>
<dbReference type="EMBL" id="CP031165">
    <property type="protein sequence ID" value="AXV05254.1"/>
    <property type="molecule type" value="Genomic_DNA"/>
</dbReference>
<gene>
    <name evidence="4" type="ORF">DVS28_a0547</name>
</gene>
<evidence type="ECO:0000256" key="1">
    <source>
        <dbReference type="ARBA" id="ARBA00009129"/>
    </source>
</evidence>
<comment type="similarity">
    <text evidence="1">Belongs to the UPF0337 (CsbD) family.</text>
</comment>
<evidence type="ECO:0000313" key="4">
    <source>
        <dbReference type="EMBL" id="AXV05254.1"/>
    </source>
</evidence>
<feature type="compositionally biased region" description="Basic and acidic residues" evidence="2">
    <location>
        <begin position="85"/>
        <end position="119"/>
    </location>
</feature>
<evidence type="ECO:0000313" key="5">
    <source>
        <dbReference type="Proteomes" id="UP000264006"/>
    </source>
</evidence>
<feature type="compositionally biased region" description="Basic and acidic residues" evidence="2">
    <location>
        <begin position="30"/>
        <end position="40"/>
    </location>
</feature>
<dbReference type="KEGG" id="euz:DVS28_a0547"/>
<dbReference type="Proteomes" id="UP000264006">
    <property type="component" value="Chromosome"/>
</dbReference>
<keyword evidence="5" id="KW-1185">Reference proteome</keyword>
<reference evidence="4 5" key="1">
    <citation type="submission" date="2018-09" db="EMBL/GenBank/DDBJ databases">
        <title>Complete genome sequence of Euzebya sp. DY32-46 isolated from seawater of Pacific Ocean.</title>
        <authorList>
            <person name="Xu L."/>
            <person name="Wu Y.-H."/>
            <person name="Xu X.-W."/>
        </authorList>
    </citation>
    <scope>NUCLEOTIDE SEQUENCE [LARGE SCALE GENOMIC DNA]</scope>
    <source>
        <strain evidence="4 5">DY32-46</strain>
    </source>
</reference>
<evidence type="ECO:0000259" key="3">
    <source>
        <dbReference type="Pfam" id="PF05532"/>
    </source>
</evidence>
<sequence>MNSETAGHPLIEGNHIPLFEGITPALPEGNHTRVDGKDDDMASNEQNTRTGIEGVVEDAKGKLKEAAGIITDDESLKGEGAAQQRKAEAQRDVVKKEAEAEKARAEADAHEAEQRLHQR</sequence>
<accession>A0A346XSQ7</accession>
<feature type="region of interest" description="Disordered" evidence="2">
    <location>
        <begin position="74"/>
        <end position="119"/>
    </location>
</feature>
<dbReference type="InterPro" id="IPR036629">
    <property type="entry name" value="YjbJ_sf"/>
</dbReference>
<evidence type="ECO:0000256" key="2">
    <source>
        <dbReference type="SAM" id="MobiDB-lite"/>
    </source>
</evidence>
<dbReference type="AlphaFoldDB" id="A0A346XSQ7"/>
<proteinExistence type="inferred from homology"/>
<protein>
    <recommendedName>
        <fullName evidence="3">CsbD-like domain-containing protein</fullName>
    </recommendedName>
</protein>
<organism evidence="4 5">
    <name type="scientific">Euzebya pacifica</name>
    <dbReference type="NCBI Taxonomy" id="1608957"/>
    <lineage>
        <taxon>Bacteria</taxon>
        <taxon>Bacillati</taxon>
        <taxon>Actinomycetota</taxon>
        <taxon>Nitriliruptoria</taxon>
        <taxon>Euzebyales</taxon>
    </lineage>
</organism>
<dbReference type="SUPFAM" id="SSF69047">
    <property type="entry name" value="Hypothetical protein YjbJ"/>
    <property type="match status" value="1"/>
</dbReference>
<dbReference type="InterPro" id="IPR008462">
    <property type="entry name" value="CsbD"/>
</dbReference>
<feature type="region of interest" description="Disordered" evidence="2">
    <location>
        <begin position="20"/>
        <end position="52"/>
    </location>
</feature>
<feature type="domain" description="CsbD-like" evidence="3">
    <location>
        <begin position="52"/>
        <end position="93"/>
    </location>
</feature>
<dbReference type="Pfam" id="PF05532">
    <property type="entry name" value="CsbD"/>
    <property type="match status" value="1"/>
</dbReference>